<dbReference type="EMBL" id="BPLQ01003063">
    <property type="protein sequence ID" value="GIX97676.1"/>
    <property type="molecule type" value="Genomic_DNA"/>
</dbReference>
<reference evidence="1 2" key="1">
    <citation type="submission" date="2021-06" db="EMBL/GenBank/DDBJ databases">
        <title>Caerostris darwini draft genome.</title>
        <authorList>
            <person name="Kono N."/>
            <person name="Arakawa K."/>
        </authorList>
    </citation>
    <scope>NUCLEOTIDE SEQUENCE [LARGE SCALE GENOMIC DNA]</scope>
</reference>
<dbReference type="AlphaFoldDB" id="A0AAV4PPG9"/>
<comment type="caution">
    <text evidence="1">The sequence shown here is derived from an EMBL/GenBank/DDBJ whole genome shotgun (WGS) entry which is preliminary data.</text>
</comment>
<evidence type="ECO:0000313" key="1">
    <source>
        <dbReference type="EMBL" id="GIX97676.1"/>
    </source>
</evidence>
<protein>
    <submittedName>
        <fullName evidence="1">Uncharacterized protein</fullName>
    </submittedName>
</protein>
<dbReference type="Proteomes" id="UP001054837">
    <property type="component" value="Unassembled WGS sequence"/>
</dbReference>
<keyword evidence="2" id="KW-1185">Reference proteome</keyword>
<proteinExistence type="predicted"/>
<evidence type="ECO:0000313" key="2">
    <source>
        <dbReference type="Proteomes" id="UP001054837"/>
    </source>
</evidence>
<name>A0AAV4PPG9_9ARAC</name>
<gene>
    <name evidence="1" type="ORF">CDAR_233421</name>
</gene>
<sequence length="145" mass="17004">MHTPFTRPIWSLSTSITMSSDSPGREWSRLLCIQSPSSLKPIYLSEKQSVSGIYFVPTFLRYSFSLAEHAGCPWIVRACRFVLRFLDEFISPTKRRKTCVSINEQDSFLEKWLKIQKIPRILRKVKEKKKEDFILGDIDKIVQQF</sequence>
<accession>A0AAV4PPG9</accession>
<organism evidence="1 2">
    <name type="scientific">Caerostris darwini</name>
    <dbReference type="NCBI Taxonomy" id="1538125"/>
    <lineage>
        <taxon>Eukaryota</taxon>
        <taxon>Metazoa</taxon>
        <taxon>Ecdysozoa</taxon>
        <taxon>Arthropoda</taxon>
        <taxon>Chelicerata</taxon>
        <taxon>Arachnida</taxon>
        <taxon>Araneae</taxon>
        <taxon>Araneomorphae</taxon>
        <taxon>Entelegynae</taxon>
        <taxon>Araneoidea</taxon>
        <taxon>Araneidae</taxon>
        <taxon>Caerostris</taxon>
    </lineage>
</organism>